<evidence type="ECO:0000313" key="2">
    <source>
        <dbReference type="Proteomes" id="UP000324222"/>
    </source>
</evidence>
<name>A0A5B7ETB9_PORTR</name>
<dbReference type="EMBL" id="VSRR010003801">
    <property type="protein sequence ID" value="MPC37512.1"/>
    <property type="molecule type" value="Genomic_DNA"/>
</dbReference>
<accession>A0A5B7ETB9</accession>
<protein>
    <submittedName>
        <fullName evidence="1">Uncharacterized protein</fullName>
    </submittedName>
</protein>
<reference evidence="1 2" key="1">
    <citation type="submission" date="2019-05" db="EMBL/GenBank/DDBJ databases">
        <title>Another draft genome of Portunus trituberculatus and its Hox gene families provides insights of decapod evolution.</title>
        <authorList>
            <person name="Jeong J.-H."/>
            <person name="Song I."/>
            <person name="Kim S."/>
            <person name="Choi T."/>
            <person name="Kim D."/>
            <person name="Ryu S."/>
            <person name="Kim W."/>
        </authorList>
    </citation>
    <scope>NUCLEOTIDE SEQUENCE [LARGE SCALE GENOMIC DNA]</scope>
    <source>
        <tissue evidence="1">Muscle</tissue>
    </source>
</reference>
<organism evidence="1 2">
    <name type="scientific">Portunus trituberculatus</name>
    <name type="common">Swimming crab</name>
    <name type="synonym">Neptunus trituberculatus</name>
    <dbReference type="NCBI Taxonomy" id="210409"/>
    <lineage>
        <taxon>Eukaryota</taxon>
        <taxon>Metazoa</taxon>
        <taxon>Ecdysozoa</taxon>
        <taxon>Arthropoda</taxon>
        <taxon>Crustacea</taxon>
        <taxon>Multicrustacea</taxon>
        <taxon>Malacostraca</taxon>
        <taxon>Eumalacostraca</taxon>
        <taxon>Eucarida</taxon>
        <taxon>Decapoda</taxon>
        <taxon>Pleocyemata</taxon>
        <taxon>Brachyura</taxon>
        <taxon>Eubrachyura</taxon>
        <taxon>Portunoidea</taxon>
        <taxon>Portunidae</taxon>
        <taxon>Portuninae</taxon>
        <taxon>Portunus</taxon>
    </lineage>
</organism>
<gene>
    <name evidence="1" type="ORF">E2C01_030993</name>
</gene>
<keyword evidence="2" id="KW-1185">Reference proteome</keyword>
<dbReference type="AlphaFoldDB" id="A0A5B7ETB9"/>
<dbReference type="Proteomes" id="UP000324222">
    <property type="component" value="Unassembled WGS sequence"/>
</dbReference>
<proteinExistence type="predicted"/>
<sequence length="112" mass="13153">MWKWKSGPFEKESCIRVIQATVTRHGNRKQRTDLLTWKINCWSQRQGYSQNIQIFYVARELSTFIPGVHVKTMVESKHRKGSSWGNINSAKIQVSPPEGRDKESLYKINLRF</sequence>
<evidence type="ECO:0000313" key="1">
    <source>
        <dbReference type="EMBL" id="MPC37512.1"/>
    </source>
</evidence>
<comment type="caution">
    <text evidence="1">The sequence shown here is derived from an EMBL/GenBank/DDBJ whole genome shotgun (WGS) entry which is preliminary data.</text>
</comment>